<evidence type="ECO:0000313" key="2">
    <source>
        <dbReference type="EMBL" id="SHF73210.1"/>
    </source>
</evidence>
<feature type="domain" description="Spore protein YkvP/CgeB glycosyl transferase-like" evidence="1">
    <location>
        <begin position="194"/>
        <end position="325"/>
    </location>
</feature>
<dbReference type="GO" id="GO:0016740">
    <property type="term" value="F:transferase activity"/>
    <property type="evidence" value="ECO:0007669"/>
    <property type="project" value="UniProtKB-KW"/>
</dbReference>
<dbReference type="InterPro" id="IPR055259">
    <property type="entry name" value="YkvP/CgeB_Glyco_trans-like"/>
</dbReference>
<dbReference type="RefSeq" id="WP_072836526.1">
    <property type="nucleotide sequence ID" value="NZ_FQUU01000017.1"/>
</dbReference>
<dbReference type="Pfam" id="PF13524">
    <property type="entry name" value="Glyco_trans_1_2"/>
    <property type="match status" value="1"/>
</dbReference>
<dbReference type="STRING" id="1121884.SAMN02745131_03390"/>
<accession>A0A1M5E221</accession>
<evidence type="ECO:0000259" key="1">
    <source>
        <dbReference type="Pfam" id="PF13524"/>
    </source>
</evidence>
<evidence type="ECO:0000313" key="3">
    <source>
        <dbReference type="Proteomes" id="UP000184048"/>
    </source>
</evidence>
<organism evidence="2 3">
    <name type="scientific">Flavisolibacter ginsengisoli DSM 18119</name>
    <dbReference type="NCBI Taxonomy" id="1121884"/>
    <lineage>
        <taxon>Bacteria</taxon>
        <taxon>Pseudomonadati</taxon>
        <taxon>Bacteroidota</taxon>
        <taxon>Chitinophagia</taxon>
        <taxon>Chitinophagales</taxon>
        <taxon>Chitinophagaceae</taxon>
        <taxon>Flavisolibacter</taxon>
    </lineage>
</organism>
<keyword evidence="3" id="KW-1185">Reference proteome</keyword>
<protein>
    <submittedName>
        <fullName evidence="2">Glycosyl transferases group 1</fullName>
    </submittedName>
</protein>
<sequence>MKIFYLGNLKSGTTSFQRYEALKRLNHEVYAKDPYEKFQNIFNGKLRHFHFYSGYRFIQKKINEWIKEVIESNFNPDIIWVNSGELFGSKSIKILKNLNKPILLYNNDDPTGNISRWRFASLLKAIPYYSLCVVMREINISEFKNRGAVNVLRITMSYDEIEHRPLDFSCNIQSNYLSDVAFIGTWMRHEKRDKFLTELIKLGIPISIWGSRWQKSKYWKILKPYYKGGALSGRSYVTAIQGAKLCLGLLCKSNRDLHTTRSLEVPYAGGLLCAERTSEHQNMYKEGEEAIFWSDAKECAKVCNELLLNETLRERIRLAGMKKVRSLKVGNEDICQKILDEVNYKCLNKQ</sequence>
<name>A0A1M5E221_9BACT</name>
<gene>
    <name evidence="2" type="ORF">SAMN02745131_03390</name>
</gene>
<dbReference type="Proteomes" id="UP000184048">
    <property type="component" value="Unassembled WGS sequence"/>
</dbReference>
<proteinExistence type="predicted"/>
<keyword evidence="2" id="KW-0808">Transferase</keyword>
<dbReference type="AlphaFoldDB" id="A0A1M5E221"/>
<dbReference type="OrthoDB" id="110463at2"/>
<reference evidence="2 3" key="1">
    <citation type="submission" date="2016-11" db="EMBL/GenBank/DDBJ databases">
        <authorList>
            <person name="Jaros S."/>
            <person name="Januszkiewicz K."/>
            <person name="Wedrychowicz H."/>
        </authorList>
    </citation>
    <scope>NUCLEOTIDE SEQUENCE [LARGE SCALE GENOMIC DNA]</scope>
    <source>
        <strain evidence="2 3">DSM 18119</strain>
    </source>
</reference>
<dbReference type="EMBL" id="FQUU01000017">
    <property type="protein sequence ID" value="SHF73210.1"/>
    <property type="molecule type" value="Genomic_DNA"/>
</dbReference>